<accession>A0ACB7YK83</accession>
<gene>
    <name evidence="1" type="ORF">Vadar_004105</name>
</gene>
<comment type="caution">
    <text evidence="1">The sequence shown here is derived from an EMBL/GenBank/DDBJ whole genome shotgun (WGS) entry which is preliminary data.</text>
</comment>
<keyword evidence="2" id="KW-1185">Reference proteome</keyword>
<evidence type="ECO:0000313" key="1">
    <source>
        <dbReference type="EMBL" id="KAH7853564.1"/>
    </source>
</evidence>
<organism evidence="1 2">
    <name type="scientific">Vaccinium darrowii</name>
    <dbReference type="NCBI Taxonomy" id="229202"/>
    <lineage>
        <taxon>Eukaryota</taxon>
        <taxon>Viridiplantae</taxon>
        <taxon>Streptophyta</taxon>
        <taxon>Embryophyta</taxon>
        <taxon>Tracheophyta</taxon>
        <taxon>Spermatophyta</taxon>
        <taxon>Magnoliopsida</taxon>
        <taxon>eudicotyledons</taxon>
        <taxon>Gunneridae</taxon>
        <taxon>Pentapetalae</taxon>
        <taxon>asterids</taxon>
        <taxon>Ericales</taxon>
        <taxon>Ericaceae</taxon>
        <taxon>Vaccinioideae</taxon>
        <taxon>Vaccinieae</taxon>
        <taxon>Vaccinium</taxon>
    </lineage>
</organism>
<reference evidence="1 2" key="1">
    <citation type="journal article" date="2021" name="Hortic Res">
        <title>High-quality reference genome and annotation aids understanding of berry development for evergreen blueberry (Vaccinium darrowii).</title>
        <authorList>
            <person name="Yu J."/>
            <person name="Hulse-Kemp A.M."/>
            <person name="Babiker E."/>
            <person name="Staton M."/>
        </authorList>
    </citation>
    <scope>NUCLEOTIDE SEQUENCE [LARGE SCALE GENOMIC DNA]</scope>
    <source>
        <strain evidence="2">cv. NJ 8807/NJ 8810</strain>
        <tissue evidence="1">Young leaf</tissue>
    </source>
</reference>
<proteinExistence type="predicted"/>
<name>A0ACB7YK83_9ERIC</name>
<sequence>MEKKLNRQGMAETEVHKLRDTVVQLWAFWVEGKLQFALVNVEGAVGGHGDGVGGVEGVSGGGHGDGVGGGEGVDDEGGHVDGPIGGEGAEGGSGHGDGVCGGGGADGGGGHGDGVGGNGGGGHRDWVGGRESAYGGVGDGDGVGGGGHGKGVEGGEGSDGIEMSILTRDRKVENFSIEEGEEANQTTIDFNKSRFDIRSKKKEQEKDQVQIEDQIEGAMICEADLGPQGPPLLTLPHMSDRLWEQHDTTSLTCRRADKGFWDTPIHTRVLHYLIRAGFYGVARIGFIRLDHALITALVERWRQETHTFHFPTGESTVTLQDVSVLLGLPVDGSPITGVDHAHPPSMWAVECQRLLGRSPEDTHIRGGRLQIQWLIDNFEELPENATEETVRCYARAYILRLIGGFLMPDKSQNLVKLMFLQFLEDLDCCGAYNWGGAVLATLYRMLCRASKPGDKEIGGSLVLLQIWAWERLPRIAPRRLRDVGPGQGPIQDGDHQLPGGPWGSRWRVGFALDQVPTHVVTVYRDQFNRLTFDEFIWEPYGDTVMEVLPNYCTVGSDIWMAHVPLICFELVEWHLPQRVLRQFGCVQDIPDFFDTDRRLHSIDRRGHHNTDWAREHAEFITIWEARRDRIVHADRSDRVIEYQDTYMQWYRRQTRVLIGNPSHRAVSGYQGTGGVIEVLTQRVADDYNLADTAEKALQATTTLCPEALHALSSIRDRCYEVLCQVHQQHRLTNEPLTLQPSTSRKTCEDQANVSGDTAEIPCASTPLSSDFCNGPQEEMQPQQTNEDLVITNSASQPIPDLATIDQATLQHVSMSVVPYSSEDAVMEDGGLTHVDHGRDDADAGGGETVGCNGVVEFWREDEEGQGEVKPSIGEGIGVGGEGEVDVGEDVGGQGGVELTLGRGEGGGGEVGGDGEVELGGKIVGEVDTVKRKGRVGVRKRGRGRGRGTGRLSRGPPPGEGLSPIPQFEHVPPKRIKRSKA</sequence>
<protein>
    <submittedName>
        <fullName evidence="1">Uncharacterized protein</fullName>
    </submittedName>
</protein>
<dbReference type="Proteomes" id="UP000828048">
    <property type="component" value="Chromosome 11"/>
</dbReference>
<dbReference type="EMBL" id="CM037161">
    <property type="protein sequence ID" value="KAH7853564.1"/>
    <property type="molecule type" value="Genomic_DNA"/>
</dbReference>
<evidence type="ECO:0000313" key="2">
    <source>
        <dbReference type="Proteomes" id="UP000828048"/>
    </source>
</evidence>